<organism evidence="2 3">
    <name type="scientific">Armillaria borealis</name>
    <dbReference type="NCBI Taxonomy" id="47425"/>
    <lineage>
        <taxon>Eukaryota</taxon>
        <taxon>Fungi</taxon>
        <taxon>Dikarya</taxon>
        <taxon>Basidiomycota</taxon>
        <taxon>Agaricomycotina</taxon>
        <taxon>Agaricomycetes</taxon>
        <taxon>Agaricomycetidae</taxon>
        <taxon>Agaricales</taxon>
        <taxon>Marasmiineae</taxon>
        <taxon>Physalacriaceae</taxon>
        <taxon>Armillaria</taxon>
    </lineage>
</organism>
<comment type="caution">
    <text evidence="2">The sequence shown here is derived from an EMBL/GenBank/DDBJ whole genome shotgun (WGS) entry which is preliminary data.</text>
</comment>
<sequence length="541" mass="62833">MNLQQPTSAVDTVEESDGLSEQPSYYDDEDKRISLYSRKEQEKRRKYERLPDVTLSSLTETGQDESTIPVLKQRSYTGKGFVPSALANTLCADLGVYGVLEELNNTLGTSYTLDSVLPVLDSYVAQNCDFGTAYASLRPYWSDIHTIEHKLCIREQEDREMRRNVLIHDRITSPNVRPRRVWDLYANRVVPYWVAGTYPWGISRAWVNEKDRVNVMTPINGYEWPVPIPKDASLDLIRIEMLNLGAKYAWLDVLCLRQEGGKSEHLRLDEWMLDVPTIGWVYATRATYAHHQLIRVVCYFNGLGRPLDLTLDDFKSDRCWFRRAWTLQEITPNPIIGGETVNDVMDKEVRRRFDEKLTSLREIRKLDMTLEILSEMRNRVSTKPLDRVAGLVYLVMTDSIPIYDAEQSEADAWEVLMDAMEPRNRAELLFYYPEPGNGKKSWRPSWQQVMMDKDIVFCSSRLSGKVYRTEGLDADWYPGYHIKSGDVRGLTEARMREASRRRASHQGRQQGTPYTKNCGRPCIPNTRWVVYTHRLRRQVFN</sequence>
<reference evidence="2" key="1">
    <citation type="submission" date="2023-06" db="EMBL/GenBank/DDBJ databases">
        <authorList>
            <consortium name="Lawrence Berkeley National Laboratory"/>
            <person name="Ahrendt S."/>
            <person name="Sahu N."/>
            <person name="Indic B."/>
            <person name="Wong-Bajracharya J."/>
            <person name="Merenyi Z."/>
            <person name="Ke H.-M."/>
            <person name="Monk M."/>
            <person name="Kocsube S."/>
            <person name="Drula E."/>
            <person name="Lipzen A."/>
            <person name="Balint B."/>
            <person name="Henrissat B."/>
            <person name="Andreopoulos B."/>
            <person name="Martin F.M."/>
            <person name="Harder C.B."/>
            <person name="Rigling D."/>
            <person name="Ford K.L."/>
            <person name="Foster G.D."/>
            <person name="Pangilinan J."/>
            <person name="Papanicolaou A."/>
            <person name="Barry K."/>
            <person name="LaButti K."/>
            <person name="Viragh M."/>
            <person name="Koriabine M."/>
            <person name="Yan M."/>
            <person name="Riley R."/>
            <person name="Champramary S."/>
            <person name="Plett K.L."/>
            <person name="Tsai I.J."/>
            <person name="Slot J."/>
            <person name="Sipos G."/>
            <person name="Plett J."/>
            <person name="Nagy L.G."/>
            <person name="Grigoriev I.V."/>
        </authorList>
    </citation>
    <scope>NUCLEOTIDE SEQUENCE</scope>
    <source>
        <strain evidence="2">FPL87.14</strain>
    </source>
</reference>
<evidence type="ECO:0000313" key="3">
    <source>
        <dbReference type="Proteomes" id="UP001175226"/>
    </source>
</evidence>
<keyword evidence="3" id="KW-1185">Reference proteome</keyword>
<protein>
    <recommendedName>
        <fullName evidence="4">Heterokaryon incompatibility domain-containing protein</fullName>
    </recommendedName>
</protein>
<dbReference type="EMBL" id="JAUEPT010000107">
    <property type="protein sequence ID" value="KAK0431763.1"/>
    <property type="molecule type" value="Genomic_DNA"/>
</dbReference>
<evidence type="ECO:0008006" key="4">
    <source>
        <dbReference type="Google" id="ProtNLM"/>
    </source>
</evidence>
<evidence type="ECO:0000313" key="2">
    <source>
        <dbReference type="EMBL" id="KAK0431763.1"/>
    </source>
</evidence>
<dbReference type="Proteomes" id="UP001175226">
    <property type="component" value="Unassembled WGS sequence"/>
</dbReference>
<feature type="region of interest" description="Disordered" evidence="1">
    <location>
        <begin position="1"/>
        <end position="33"/>
    </location>
</feature>
<feature type="compositionally biased region" description="Polar residues" evidence="1">
    <location>
        <begin position="1"/>
        <end position="10"/>
    </location>
</feature>
<evidence type="ECO:0000256" key="1">
    <source>
        <dbReference type="SAM" id="MobiDB-lite"/>
    </source>
</evidence>
<gene>
    <name evidence="2" type="ORF">EV421DRAFT_2089860</name>
</gene>
<name>A0AA39MFD1_9AGAR</name>
<accession>A0AA39MFD1</accession>
<dbReference type="AlphaFoldDB" id="A0AA39MFD1"/>
<proteinExistence type="predicted"/>